<dbReference type="SFLD" id="SFLDF00275">
    <property type="entry name" value="adenosine_C2_methyltransferase"/>
    <property type="match status" value="1"/>
</dbReference>
<feature type="binding site" evidence="14">
    <location>
        <position position="170"/>
    </location>
    <ligand>
        <name>[4Fe-4S] cluster</name>
        <dbReference type="ChEBI" id="CHEBI:49883"/>
        <note>4Fe-4S-S-AdoMet</note>
    </ligand>
</feature>
<dbReference type="GO" id="GO:0032259">
    <property type="term" value="P:methylation"/>
    <property type="evidence" value="ECO:0007669"/>
    <property type="project" value="UniProtKB-KW"/>
</dbReference>
<evidence type="ECO:0000256" key="8">
    <source>
        <dbReference type="ARBA" id="ARBA00022691"/>
    </source>
</evidence>
<dbReference type="InterPro" id="IPR048641">
    <property type="entry name" value="RlmN_N"/>
</dbReference>
<evidence type="ECO:0000256" key="7">
    <source>
        <dbReference type="ARBA" id="ARBA00022679"/>
    </source>
</evidence>
<feature type="binding site" evidence="14">
    <location>
        <begin position="220"/>
        <end position="221"/>
    </location>
    <ligand>
        <name>S-adenosyl-L-methionine</name>
        <dbReference type="ChEBI" id="CHEBI:59789"/>
    </ligand>
</feature>
<evidence type="ECO:0000259" key="16">
    <source>
        <dbReference type="PROSITE" id="PS51918"/>
    </source>
</evidence>
<evidence type="ECO:0000256" key="14">
    <source>
        <dbReference type="HAMAP-Rule" id="MF_01849"/>
    </source>
</evidence>
<accession>A0ABM8DU25</accession>
<dbReference type="HAMAP" id="MF_01849">
    <property type="entry name" value="RNA_methyltr_RlmN"/>
    <property type="match status" value="1"/>
</dbReference>
<evidence type="ECO:0000313" key="17">
    <source>
        <dbReference type="EMBL" id="BDU70563.1"/>
    </source>
</evidence>
<dbReference type="PANTHER" id="PTHR30544">
    <property type="entry name" value="23S RRNA METHYLTRANSFERASE"/>
    <property type="match status" value="1"/>
</dbReference>
<dbReference type="Gene3D" id="3.20.20.70">
    <property type="entry name" value="Aldolase class I"/>
    <property type="match status" value="1"/>
</dbReference>
<dbReference type="Pfam" id="PF21016">
    <property type="entry name" value="RlmN_N"/>
    <property type="match status" value="1"/>
</dbReference>
<keyword evidence="9 14" id="KW-0819">tRNA processing</keyword>
<keyword evidence="11 14" id="KW-0408">Iron</keyword>
<dbReference type="PANTHER" id="PTHR30544:SF5">
    <property type="entry name" value="RADICAL SAM CORE DOMAIN-CONTAINING PROTEIN"/>
    <property type="match status" value="1"/>
</dbReference>
<dbReference type="RefSeq" id="WP_286354279.1">
    <property type="nucleotide sequence ID" value="NZ_AP027079.1"/>
</dbReference>
<evidence type="ECO:0000256" key="11">
    <source>
        <dbReference type="ARBA" id="ARBA00023004"/>
    </source>
</evidence>
<evidence type="ECO:0000256" key="9">
    <source>
        <dbReference type="ARBA" id="ARBA00022694"/>
    </source>
</evidence>
<keyword evidence="5 14" id="KW-0698">rRNA processing</keyword>
<feature type="active site" description="S-methylcysteine intermediate" evidence="14">
    <location>
        <position position="394"/>
    </location>
</feature>
<evidence type="ECO:0000256" key="12">
    <source>
        <dbReference type="ARBA" id="ARBA00023014"/>
    </source>
</evidence>
<dbReference type="InterPro" id="IPR027492">
    <property type="entry name" value="RNA_MTrfase_RlmN"/>
</dbReference>
<dbReference type="InterPro" id="IPR040072">
    <property type="entry name" value="Methyltransferase_A"/>
</dbReference>
<proteinExistence type="inferred from homology"/>
<feature type="region of interest" description="Disordered" evidence="15">
    <location>
        <begin position="115"/>
        <end position="143"/>
    </location>
</feature>
<feature type="binding site" evidence="14">
    <location>
        <position position="252"/>
    </location>
    <ligand>
        <name>S-adenosyl-L-methionine</name>
        <dbReference type="ChEBI" id="CHEBI:59789"/>
    </ligand>
</feature>
<dbReference type="InterPro" id="IPR013785">
    <property type="entry name" value="Aldolase_TIM"/>
</dbReference>
<dbReference type="SFLD" id="SFLDG01062">
    <property type="entry name" value="methyltransferase_(Class_A)"/>
    <property type="match status" value="1"/>
</dbReference>
<dbReference type="CDD" id="cd01335">
    <property type="entry name" value="Radical_SAM"/>
    <property type="match status" value="1"/>
</dbReference>
<evidence type="ECO:0000256" key="6">
    <source>
        <dbReference type="ARBA" id="ARBA00022603"/>
    </source>
</evidence>
<comment type="similarity">
    <text evidence="2 14">Belongs to the radical SAM superfamily. RlmN family.</text>
</comment>
<dbReference type="PROSITE" id="PS51918">
    <property type="entry name" value="RADICAL_SAM"/>
    <property type="match status" value="1"/>
</dbReference>
<dbReference type="Gene3D" id="1.10.150.530">
    <property type="match status" value="1"/>
</dbReference>
<comment type="catalytic activity">
    <reaction evidence="14">
        <text>adenosine(2503) in 23S rRNA + 2 reduced [2Fe-2S]-[ferredoxin] + 2 S-adenosyl-L-methionine = 2-methyladenosine(2503) in 23S rRNA + 5'-deoxyadenosine + L-methionine + 2 oxidized [2Fe-2S]-[ferredoxin] + S-adenosyl-L-homocysteine</text>
        <dbReference type="Rhea" id="RHEA:42916"/>
        <dbReference type="Rhea" id="RHEA-COMP:10000"/>
        <dbReference type="Rhea" id="RHEA-COMP:10001"/>
        <dbReference type="Rhea" id="RHEA-COMP:10152"/>
        <dbReference type="Rhea" id="RHEA-COMP:10282"/>
        <dbReference type="ChEBI" id="CHEBI:17319"/>
        <dbReference type="ChEBI" id="CHEBI:33737"/>
        <dbReference type="ChEBI" id="CHEBI:33738"/>
        <dbReference type="ChEBI" id="CHEBI:57844"/>
        <dbReference type="ChEBI" id="CHEBI:57856"/>
        <dbReference type="ChEBI" id="CHEBI:59789"/>
        <dbReference type="ChEBI" id="CHEBI:74411"/>
        <dbReference type="ChEBI" id="CHEBI:74497"/>
        <dbReference type="EC" id="2.1.1.192"/>
    </reaction>
</comment>
<keyword evidence="18" id="KW-1185">Reference proteome</keyword>
<feature type="binding site" evidence="14">
    <location>
        <begin position="275"/>
        <end position="277"/>
    </location>
    <ligand>
        <name>S-adenosyl-L-methionine</name>
        <dbReference type="ChEBI" id="CHEBI:59789"/>
    </ligand>
</feature>
<keyword evidence="10 14" id="KW-0479">Metal-binding</keyword>
<dbReference type="Proteomes" id="UP001242010">
    <property type="component" value="Chromosome"/>
</dbReference>
<sequence length="409" mass="44137">MVQPWDLPAPEAGSAPRPNAAGLDLAALKALVASFGEPAWRGAQLFEGLYRQRWTRWEQFTHLPQALRTRLAAEVELAWPTIVQSQPSSDGSTKHVFELADGKQVEGVHMPYVVRGSGLRPTPPEPPRPGQAEPVPGLSVRGSGLRPTPPVLDPEDLDRVTLCLSSQVGCAMGCTFCATGQMGIIRNLSAAEIVGQVVAMLNHHGHPAERPVNLVFMGMGEPLHNLDHVMTAFGPLTDPKGLAIPPRRITLSTSGLVSGIERLGAFARRPRLALSLNATTDIHRSLIMPVNRVWNLEALATALAAFPLQSGERITLEYVLLKGVTDSLEDGRRLAAFARRFPAKINLIPFNPHEGSGFEPPEESRVGALCRLLSDAGLPVSVRRSRGQDVAGACGQLVREGQGRHPKPR</sequence>
<comment type="cofactor">
    <cofactor evidence="14">
        <name>[4Fe-4S] cluster</name>
        <dbReference type="ChEBI" id="CHEBI:49883"/>
    </cofactor>
    <text evidence="14">Binds 1 [4Fe-4S] cluster. The cluster is coordinated with 3 cysteines and an exchangeable S-adenosyl-L-methionine.</text>
</comment>
<keyword evidence="7 14" id="KW-0808">Transferase</keyword>
<comment type="subcellular location">
    <subcellularLocation>
        <location evidence="1 14">Cytoplasm</location>
    </subcellularLocation>
</comment>
<dbReference type="SUPFAM" id="SSF102114">
    <property type="entry name" value="Radical SAM enzymes"/>
    <property type="match status" value="1"/>
</dbReference>
<dbReference type="InterPro" id="IPR004383">
    <property type="entry name" value="rRNA_lsu_MTrfase_RlmN/Cfr"/>
</dbReference>
<keyword evidence="6 14" id="KW-0489">Methyltransferase</keyword>
<gene>
    <name evidence="17" type="primary">rlmN_2</name>
    <name evidence="14" type="synonym">rlmN</name>
    <name evidence="17" type="ORF">GETHOR_26640</name>
</gene>
<dbReference type="Pfam" id="PF04055">
    <property type="entry name" value="Radical_SAM"/>
    <property type="match status" value="1"/>
</dbReference>
<keyword evidence="8 14" id="KW-0949">S-adenosyl-L-methionine</keyword>
<feature type="binding site" evidence="14">
    <location>
        <position position="351"/>
    </location>
    <ligand>
        <name>S-adenosyl-L-methionine</name>
        <dbReference type="ChEBI" id="CHEBI:59789"/>
    </ligand>
</feature>
<comment type="catalytic activity">
    <reaction evidence="14">
        <text>adenosine(37) in tRNA + 2 reduced [2Fe-2S]-[ferredoxin] + 2 S-adenosyl-L-methionine = 2-methyladenosine(37) in tRNA + 5'-deoxyadenosine + L-methionine + 2 oxidized [2Fe-2S]-[ferredoxin] + S-adenosyl-L-homocysteine</text>
        <dbReference type="Rhea" id="RHEA:43332"/>
        <dbReference type="Rhea" id="RHEA-COMP:10000"/>
        <dbReference type="Rhea" id="RHEA-COMP:10001"/>
        <dbReference type="Rhea" id="RHEA-COMP:10162"/>
        <dbReference type="Rhea" id="RHEA-COMP:10485"/>
        <dbReference type="ChEBI" id="CHEBI:17319"/>
        <dbReference type="ChEBI" id="CHEBI:33737"/>
        <dbReference type="ChEBI" id="CHEBI:33738"/>
        <dbReference type="ChEBI" id="CHEBI:57844"/>
        <dbReference type="ChEBI" id="CHEBI:57856"/>
        <dbReference type="ChEBI" id="CHEBI:59789"/>
        <dbReference type="ChEBI" id="CHEBI:74411"/>
        <dbReference type="ChEBI" id="CHEBI:74497"/>
        <dbReference type="EC" id="2.1.1.192"/>
    </reaction>
</comment>
<evidence type="ECO:0000313" key="18">
    <source>
        <dbReference type="Proteomes" id="UP001242010"/>
    </source>
</evidence>
<feature type="binding site" evidence="14">
    <location>
        <position position="174"/>
    </location>
    <ligand>
        <name>[4Fe-4S] cluster</name>
        <dbReference type="ChEBI" id="CHEBI:49883"/>
        <note>4Fe-4S-S-AdoMet</note>
    </ligand>
</feature>
<comment type="function">
    <text evidence="14">Specifically methylates position 2 of adenine 2503 in 23S rRNA and position 2 of adenine 37 in tRNAs.</text>
</comment>
<name>A0ABM8DU25_9BACT</name>
<dbReference type="InterPro" id="IPR058240">
    <property type="entry name" value="rSAM_sf"/>
</dbReference>
<feature type="binding site" evidence="14">
    <location>
        <position position="177"/>
    </location>
    <ligand>
        <name>[4Fe-4S] cluster</name>
        <dbReference type="ChEBI" id="CHEBI:49883"/>
        <note>4Fe-4S-S-AdoMet</note>
    </ligand>
</feature>
<comment type="caution">
    <text evidence="14">Lacks conserved residue(s) required for the propagation of feature annotation.</text>
</comment>
<keyword evidence="13 14" id="KW-1015">Disulfide bond</keyword>
<dbReference type="EC" id="2.1.1.192" evidence="14"/>
<evidence type="ECO:0000256" key="10">
    <source>
        <dbReference type="ARBA" id="ARBA00022723"/>
    </source>
</evidence>
<dbReference type="SFLD" id="SFLDS00029">
    <property type="entry name" value="Radical_SAM"/>
    <property type="match status" value="1"/>
</dbReference>
<dbReference type="PIRSF" id="PIRSF006004">
    <property type="entry name" value="CHP00048"/>
    <property type="match status" value="1"/>
</dbReference>
<evidence type="ECO:0000256" key="4">
    <source>
        <dbReference type="ARBA" id="ARBA00022490"/>
    </source>
</evidence>
<organism evidence="17 18">
    <name type="scientific">Geothrix oryzae</name>
    <dbReference type="NCBI Taxonomy" id="2927975"/>
    <lineage>
        <taxon>Bacteria</taxon>
        <taxon>Pseudomonadati</taxon>
        <taxon>Acidobacteriota</taxon>
        <taxon>Holophagae</taxon>
        <taxon>Holophagales</taxon>
        <taxon>Holophagaceae</taxon>
        <taxon>Geothrix</taxon>
    </lineage>
</organism>
<dbReference type="EMBL" id="AP027079">
    <property type="protein sequence ID" value="BDU70563.1"/>
    <property type="molecule type" value="Genomic_DNA"/>
</dbReference>
<keyword evidence="12 14" id="KW-0411">Iron-sulfur</keyword>
<evidence type="ECO:0000256" key="15">
    <source>
        <dbReference type="SAM" id="MobiDB-lite"/>
    </source>
</evidence>
<evidence type="ECO:0000256" key="13">
    <source>
        <dbReference type="ARBA" id="ARBA00023157"/>
    </source>
</evidence>
<feature type="domain" description="Radical SAM core" evidence="16">
    <location>
        <begin position="156"/>
        <end position="389"/>
    </location>
</feature>
<dbReference type="InterPro" id="IPR007197">
    <property type="entry name" value="rSAM"/>
</dbReference>
<feature type="active site" description="Proton acceptor" evidence="14">
    <location>
        <position position="106"/>
    </location>
</feature>
<keyword evidence="3 14" id="KW-0004">4Fe-4S</keyword>
<evidence type="ECO:0000256" key="3">
    <source>
        <dbReference type="ARBA" id="ARBA00022485"/>
    </source>
</evidence>
<dbReference type="NCBIfam" id="TIGR00048">
    <property type="entry name" value="rRNA_mod_RlmN"/>
    <property type="match status" value="1"/>
</dbReference>
<reference evidence="18" key="1">
    <citation type="journal article" date="2023" name="Int. J. Syst. Evol. Microbiol.">
        <title>Mesoterricola silvestris gen. nov., sp. nov., Mesoterricola sediminis sp. nov., Geothrix oryzae sp. nov., Geothrix edaphica sp. nov., Geothrix rubra sp. nov., and Geothrix limicola sp. nov., six novel members of Acidobacteriota isolated from soils.</title>
        <authorList>
            <person name="Itoh H."/>
            <person name="Sugisawa Y."/>
            <person name="Mise K."/>
            <person name="Xu Z."/>
            <person name="Kuniyasu M."/>
            <person name="Ushijima N."/>
            <person name="Kawano K."/>
            <person name="Kobayashi E."/>
            <person name="Shiratori Y."/>
            <person name="Masuda Y."/>
            <person name="Senoo K."/>
        </authorList>
    </citation>
    <scope>NUCLEOTIDE SEQUENCE [LARGE SCALE GENOMIC DNA]</scope>
    <source>
        <strain evidence="18">Red222</strain>
    </source>
</reference>
<protein>
    <recommendedName>
        <fullName evidence="14">Probable dual-specificity RNA methyltransferase RlmN</fullName>
        <ecNumber evidence="14">2.1.1.192</ecNumber>
    </recommendedName>
    <alternativeName>
        <fullName evidence="14">23S rRNA (adenine(2503)-C(2))-methyltransferase</fullName>
    </alternativeName>
    <alternativeName>
        <fullName evidence="14">23S rRNA m2A2503 methyltransferase</fullName>
    </alternativeName>
    <alternativeName>
        <fullName evidence="14">Ribosomal RNA large subunit methyltransferase N</fullName>
    </alternativeName>
    <alternativeName>
        <fullName evidence="14">tRNA (adenine(37)-C(2))-methyltransferase</fullName>
    </alternativeName>
    <alternativeName>
        <fullName evidence="14">tRNA m2A37 methyltransferase</fullName>
    </alternativeName>
</protein>
<comment type="miscellaneous">
    <text evidence="14">Reaction proceeds by a ping-pong mechanism involving intermediate methylation of a conserved cysteine residue.</text>
</comment>
<evidence type="ECO:0000256" key="2">
    <source>
        <dbReference type="ARBA" id="ARBA00007544"/>
    </source>
</evidence>
<keyword evidence="4 14" id="KW-0963">Cytoplasm</keyword>
<evidence type="ECO:0000256" key="5">
    <source>
        <dbReference type="ARBA" id="ARBA00022552"/>
    </source>
</evidence>
<dbReference type="GO" id="GO:0008168">
    <property type="term" value="F:methyltransferase activity"/>
    <property type="evidence" value="ECO:0007669"/>
    <property type="project" value="UniProtKB-KW"/>
</dbReference>
<evidence type="ECO:0000256" key="1">
    <source>
        <dbReference type="ARBA" id="ARBA00004496"/>
    </source>
</evidence>